<evidence type="ECO:0000313" key="4">
    <source>
        <dbReference type="EMBL" id="MFG6203011.1"/>
    </source>
</evidence>
<organism evidence="4 5">
    <name type="scientific">Pseudomonas retamae</name>
    <dbReference type="NCBI Taxonomy" id="702110"/>
    <lineage>
        <taxon>Bacteria</taxon>
        <taxon>Pseudomonadati</taxon>
        <taxon>Pseudomonadota</taxon>
        <taxon>Gammaproteobacteria</taxon>
        <taxon>Pseudomonadales</taxon>
        <taxon>Pseudomonadaceae</taxon>
        <taxon>Pseudomonas</taxon>
    </lineage>
</organism>
<dbReference type="RefSeq" id="WP_394503068.1">
    <property type="nucleotide sequence ID" value="NZ_JBIEIL010000001.1"/>
</dbReference>
<feature type="coiled-coil region" evidence="1">
    <location>
        <begin position="223"/>
        <end position="264"/>
    </location>
</feature>
<gene>
    <name evidence="4" type="ORF">ACGSLL_01490</name>
</gene>
<dbReference type="Pfam" id="PF11740">
    <property type="entry name" value="KfrA_N"/>
    <property type="match status" value="1"/>
</dbReference>
<reference evidence="4 5" key="1">
    <citation type="submission" date="2024-10" db="EMBL/GenBank/DDBJ databases">
        <title>Whole genome of Pseudomonas sp Strain RB5.</title>
        <authorList>
            <person name="Selami N."/>
        </authorList>
    </citation>
    <scope>NUCLEOTIDE SEQUENCE [LARGE SCALE GENOMIC DNA]</scope>
    <source>
        <strain evidence="4 5">RB5</strain>
    </source>
</reference>
<proteinExistence type="predicted"/>
<keyword evidence="5" id="KW-1185">Reference proteome</keyword>
<keyword evidence="1" id="KW-0175">Coiled coil</keyword>
<feature type="coiled-coil region" evidence="1">
    <location>
        <begin position="138"/>
        <end position="193"/>
    </location>
</feature>
<keyword evidence="4" id="KW-0238">DNA-binding</keyword>
<dbReference type="GO" id="GO:0003677">
    <property type="term" value="F:DNA binding"/>
    <property type="evidence" value="ECO:0007669"/>
    <property type="project" value="UniProtKB-KW"/>
</dbReference>
<dbReference type="Proteomes" id="UP001605918">
    <property type="component" value="Unassembled WGS sequence"/>
</dbReference>
<evidence type="ECO:0000259" key="3">
    <source>
        <dbReference type="Pfam" id="PF11740"/>
    </source>
</evidence>
<dbReference type="InterPro" id="IPR021104">
    <property type="entry name" value="KfrA_DNA-bd_N"/>
</dbReference>
<protein>
    <submittedName>
        <fullName evidence="4">DNA-binding protein</fullName>
    </submittedName>
</protein>
<sequence>MAVGVPEKEVFTAADAVLARGERPTVERMCLELGRESPARVGRLLDIWWARLAERLSGETRLPALPSEVSQAFIAVWQQAIHLAQGVAELGLEEQRQVLDAERERLAQIEDRAHQDLAKGRQQVSEAMAGRQAAESRLADLNLLLVQRQAQIEELQQQRDVLRRERHDAQGQNQILQQELHSLRLKAEQERMAQENYLRGVEDRAHREVDRAQEKGRAALSLSKVANRRCDDLRRRLESAQNELSRAEQRAAAQLARAETLEQQLIQIRQLPEIKRKPRVRKKTTSSNPKN</sequence>
<evidence type="ECO:0000256" key="2">
    <source>
        <dbReference type="SAM" id="MobiDB-lite"/>
    </source>
</evidence>
<dbReference type="EMBL" id="JBIEIL010000001">
    <property type="protein sequence ID" value="MFG6203011.1"/>
    <property type="molecule type" value="Genomic_DNA"/>
</dbReference>
<feature type="region of interest" description="Disordered" evidence="2">
    <location>
        <begin position="272"/>
        <end position="291"/>
    </location>
</feature>
<name>A0ABW7D5T7_9PSED</name>
<comment type="caution">
    <text evidence="4">The sequence shown here is derived from an EMBL/GenBank/DDBJ whole genome shotgun (WGS) entry which is preliminary data.</text>
</comment>
<evidence type="ECO:0000256" key="1">
    <source>
        <dbReference type="SAM" id="Coils"/>
    </source>
</evidence>
<evidence type="ECO:0000313" key="5">
    <source>
        <dbReference type="Proteomes" id="UP001605918"/>
    </source>
</evidence>
<accession>A0ABW7D5T7</accession>
<feature type="domain" description="KfrA N-terminal DNA-binding" evidence="3">
    <location>
        <begin position="8"/>
        <end position="122"/>
    </location>
</feature>